<gene>
    <name evidence="1" type="ORF">COT59_01860</name>
</gene>
<evidence type="ECO:0000313" key="2">
    <source>
        <dbReference type="Proteomes" id="UP000229675"/>
    </source>
</evidence>
<dbReference type="AlphaFoldDB" id="A0A2H0WX05"/>
<comment type="caution">
    <text evidence="1">The sequence shown here is derived from an EMBL/GenBank/DDBJ whole genome shotgun (WGS) entry which is preliminary data.</text>
</comment>
<accession>A0A2H0WX05</accession>
<sequence>MKKLAYCAHSGETIKYSEYIFKFVYDKGYLPLDPFLTVPYYMGTWVCAKGDKKQNIDDTIDFMLRCDELWIFGKDETDFFQKGGVKKEVEEWKKSKGEDGIKYFTWEEVGIPKYTPGSKWHD</sequence>
<evidence type="ECO:0000313" key="1">
    <source>
        <dbReference type="EMBL" id="PIS17204.1"/>
    </source>
</evidence>
<dbReference type="EMBL" id="PEZD01000041">
    <property type="protein sequence ID" value="PIS17204.1"/>
    <property type="molecule type" value="Genomic_DNA"/>
</dbReference>
<dbReference type="Proteomes" id="UP000229675">
    <property type="component" value="Unassembled WGS sequence"/>
</dbReference>
<reference evidence="2" key="1">
    <citation type="submission" date="2017-09" db="EMBL/GenBank/DDBJ databases">
        <title>Depth-based differentiation of microbial function through sediment-hosted aquifers and enrichment of novel symbionts in the deep terrestrial subsurface.</title>
        <authorList>
            <person name="Probst A.J."/>
            <person name="Ladd B."/>
            <person name="Jarett J.K."/>
            <person name="Geller-Mcgrath D.E."/>
            <person name="Sieber C.M.K."/>
            <person name="Emerson J.B."/>
            <person name="Anantharaman K."/>
            <person name="Thomas B.C."/>
            <person name="Malmstrom R."/>
            <person name="Stieglmeier M."/>
            <person name="Klingl A."/>
            <person name="Woyke T."/>
            <person name="Ryan C.M."/>
            <person name="Banfield J.F."/>
        </authorList>
    </citation>
    <scope>NUCLEOTIDE SEQUENCE [LARGE SCALE GENOMIC DNA]</scope>
</reference>
<protein>
    <submittedName>
        <fullName evidence="1">Uncharacterized protein</fullName>
    </submittedName>
</protein>
<proteinExistence type="predicted"/>
<organism evidence="1 2">
    <name type="scientific">Candidatus Nealsonbacteria bacterium CG09_land_8_20_14_0_10_42_14</name>
    <dbReference type="NCBI Taxonomy" id="1974707"/>
    <lineage>
        <taxon>Bacteria</taxon>
        <taxon>Candidatus Nealsoniibacteriota</taxon>
    </lineage>
</organism>
<name>A0A2H0WX05_9BACT</name>